<dbReference type="RefSeq" id="WP_134572124.1">
    <property type="nucleotide sequence ID" value="NZ_SOGT01000008.1"/>
</dbReference>
<sequence length="104" mass="11109">MIQSLLIMTPGALGLPSSADSSIERALFFRAQTSVLTIPAGGVEGREMALTLMARAGAVPGIGIIFIDDGHADEPRWSRPTDLHSVTGVDMAGQWMLGWSLKWT</sequence>
<reference evidence="1 2" key="1">
    <citation type="submission" date="2019-03" db="EMBL/GenBank/DDBJ databases">
        <title>Genomics of glacier-inhabiting Cryobacterium strains.</title>
        <authorList>
            <person name="Liu Q."/>
            <person name="Xin Y.-H."/>
        </authorList>
    </citation>
    <scope>NUCLEOTIDE SEQUENCE [LARGE SCALE GENOMIC DNA]</scope>
    <source>
        <strain evidence="1 2">TMT1-1</strain>
    </source>
</reference>
<keyword evidence="2" id="KW-1185">Reference proteome</keyword>
<proteinExistence type="predicted"/>
<comment type="caution">
    <text evidence="1">The sequence shown here is derived from an EMBL/GenBank/DDBJ whole genome shotgun (WGS) entry which is preliminary data.</text>
</comment>
<organism evidence="1 2">
    <name type="scientific">Cryobacterium lyxosi</name>
    <dbReference type="NCBI Taxonomy" id="1259228"/>
    <lineage>
        <taxon>Bacteria</taxon>
        <taxon>Bacillati</taxon>
        <taxon>Actinomycetota</taxon>
        <taxon>Actinomycetes</taxon>
        <taxon>Micrococcales</taxon>
        <taxon>Microbacteriaceae</taxon>
        <taxon>Cryobacterium</taxon>
    </lineage>
</organism>
<name>A0A4R8ZGA7_9MICO</name>
<protein>
    <submittedName>
        <fullName evidence="1">Uncharacterized protein</fullName>
    </submittedName>
</protein>
<accession>A0A4R8ZGA7</accession>
<gene>
    <name evidence="1" type="ORF">E3T27_07670</name>
</gene>
<evidence type="ECO:0000313" key="2">
    <source>
        <dbReference type="Proteomes" id="UP000298424"/>
    </source>
</evidence>
<dbReference type="EMBL" id="SOGT01000008">
    <property type="protein sequence ID" value="TFD26641.1"/>
    <property type="molecule type" value="Genomic_DNA"/>
</dbReference>
<dbReference type="Proteomes" id="UP000298424">
    <property type="component" value="Unassembled WGS sequence"/>
</dbReference>
<dbReference type="AlphaFoldDB" id="A0A4R8ZGA7"/>
<evidence type="ECO:0000313" key="1">
    <source>
        <dbReference type="EMBL" id="TFD26641.1"/>
    </source>
</evidence>